<accession>A0A2P6NP15</accession>
<name>A0A2P6NP15_9EUKA</name>
<comment type="caution">
    <text evidence="1">The sequence shown here is derived from an EMBL/GenBank/DDBJ whole genome shotgun (WGS) entry which is preliminary data.</text>
</comment>
<sequence>MRFYSFSDGFCVPELSHANARKRDNYYGKNDALARRSKPTELRELGVRVTQNT</sequence>
<gene>
    <name evidence="1" type="ORF">PROFUN_06533</name>
</gene>
<reference evidence="1 2" key="1">
    <citation type="journal article" date="2018" name="Genome Biol. Evol.">
        <title>Multiple Roots of Fruiting Body Formation in Amoebozoa.</title>
        <authorList>
            <person name="Hillmann F."/>
            <person name="Forbes G."/>
            <person name="Novohradska S."/>
            <person name="Ferling I."/>
            <person name="Riege K."/>
            <person name="Groth M."/>
            <person name="Westermann M."/>
            <person name="Marz M."/>
            <person name="Spaller T."/>
            <person name="Winckler T."/>
            <person name="Schaap P."/>
            <person name="Glockner G."/>
        </authorList>
    </citation>
    <scope>NUCLEOTIDE SEQUENCE [LARGE SCALE GENOMIC DNA]</scope>
    <source>
        <strain evidence="1 2">Jena</strain>
    </source>
</reference>
<evidence type="ECO:0000313" key="2">
    <source>
        <dbReference type="Proteomes" id="UP000241769"/>
    </source>
</evidence>
<organism evidence="1 2">
    <name type="scientific">Planoprotostelium fungivorum</name>
    <dbReference type="NCBI Taxonomy" id="1890364"/>
    <lineage>
        <taxon>Eukaryota</taxon>
        <taxon>Amoebozoa</taxon>
        <taxon>Evosea</taxon>
        <taxon>Variosea</taxon>
        <taxon>Cavosteliida</taxon>
        <taxon>Cavosteliaceae</taxon>
        <taxon>Planoprotostelium</taxon>
    </lineage>
</organism>
<dbReference type="InParanoid" id="A0A2P6NP15"/>
<keyword evidence="2" id="KW-1185">Reference proteome</keyword>
<dbReference type="EMBL" id="MDYQ01000041">
    <property type="protein sequence ID" value="PRP85699.1"/>
    <property type="molecule type" value="Genomic_DNA"/>
</dbReference>
<dbReference type="Proteomes" id="UP000241769">
    <property type="component" value="Unassembled WGS sequence"/>
</dbReference>
<dbReference type="AlphaFoldDB" id="A0A2P6NP15"/>
<proteinExistence type="predicted"/>
<evidence type="ECO:0000313" key="1">
    <source>
        <dbReference type="EMBL" id="PRP85699.1"/>
    </source>
</evidence>
<protein>
    <submittedName>
        <fullName evidence="1">Uncharacterized protein</fullName>
    </submittedName>
</protein>